<protein>
    <submittedName>
        <fullName evidence="1">Uncharacterized protein</fullName>
    </submittedName>
</protein>
<dbReference type="EMBL" id="LAZR01029635">
    <property type="protein sequence ID" value="KKL58993.1"/>
    <property type="molecule type" value="Genomic_DNA"/>
</dbReference>
<dbReference type="AlphaFoldDB" id="A0A0F9DBA9"/>
<comment type="caution">
    <text evidence="1">The sequence shown here is derived from an EMBL/GenBank/DDBJ whole genome shotgun (WGS) entry which is preliminary data.</text>
</comment>
<name>A0A0F9DBA9_9ZZZZ</name>
<organism evidence="1">
    <name type="scientific">marine sediment metagenome</name>
    <dbReference type="NCBI Taxonomy" id="412755"/>
    <lineage>
        <taxon>unclassified sequences</taxon>
        <taxon>metagenomes</taxon>
        <taxon>ecological metagenomes</taxon>
    </lineage>
</organism>
<evidence type="ECO:0000313" key="1">
    <source>
        <dbReference type="EMBL" id="KKL58993.1"/>
    </source>
</evidence>
<gene>
    <name evidence="1" type="ORF">LCGC14_2219830</name>
</gene>
<proteinExistence type="predicted"/>
<reference evidence="1" key="1">
    <citation type="journal article" date="2015" name="Nature">
        <title>Complex archaea that bridge the gap between prokaryotes and eukaryotes.</title>
        <authorList>
            <person name="Spang A."/>
            <person name="Saw J.H."/>
            <person name="Jorgensen S.L."/>
            <person name="Zaremba-Niedzwiedzka K."/>
            <person name="Martijn J."/>
            <person name="Lind A.E."/>
            <person name="van Eijk R."/>
            <person name="Schleper C."/>
            <person name="Guy L."/>
            <person name="Ettema T.J."/>
        </authorList>
    </citation>
    <scope>NUCLEOTIDE SEQUENCE</scope>
</reference>
<accession>A0A0F9DBA9</accession>
<sequence>MSNKGHKCLACNGNGKLTLYDSPRLYLMAYKSYVQRDNDIPEGARNLAVIMINLLLRVVYDIPGKLELSYRRGIQDGEERQLRKKK</sequence>